<dbReference type="InterPro" id="IPR036388">
    <property type="entry name" value="WH-like_DNA-bd_sf"/>
</dbReference>
<dbReference type="Proteomes" id="UP001351900">
    <property type="component" value="Unassembled WGS sequence"/>
</dbReference>
<dbReference type="PRINTS" id="PR00039">
    <property type="entry name" value="HTHLYSR"/>
</dbReference>
<dbReference type="SUPFAM" id="SSF46785">
    <property type="entry name" value="Winged helix' DNA-binding domain"/>
    <property type="match status" value="1"/>
</dbReference>
<comment type="caution">
    <text evidence="6">The sequence shown here is derived from an EMBL/GenBank/DDBJ whole genome shotgun (WGS) entry which is preliminary data.</text>
</comment>
<dbReference type="SUPFAM" id="SSF53850">
    <property type="entry name" value="Periplasmic binding protein-like II"/>
    <property type="match status" value="1"/>
</dbReference>
<keyword evidence="3" id="KW-0238">DNA-binding</keyword>
<evidence type="ECO:0000256" key="4">
    <source>
        <dbReference type="ARBA" id="ARBA00023163"/>
    </source>
</evidence>
<keyword evidence="7" id="KW-1185">Reference proteome</keyword>
<feature type="domain" description="HTH lysR-type" evidence="5">
    <location>
        <begin position="19"/>
        <end position="76"/>
    </location>
</feature>
<evidence type="ECO:0000256" key="3">
    <source>
        <dbReference type="ARBA" id="ARBA00023125"/>
    </source>
</evidence>
<dbReference type="Pfam" id="PF00126">
    <property type="entry name" value="HTH_1"/>
    <property type="match status" value="1"/>
</dbReference>
<dbReference type="Gene3D" id="1.10.10.10">
    <property type="entry name" value="Winged helix-like DNA-binding domain superfamily/Winged helix DNA-binding domain"/>
    <property type="match status" value="1"/>
</dbReference>
<dbReference type="CDD" id="cd08423">
    <property type="entry name" value="PBP2_LTTR_like_6"/>
    <property type="match status" value="1"/>
</dbReference>
<sequence>MEPHETHADLEAPRALPALDPRSILIFREVGRTGSLTGAAQVLGWTQPAVSQHVRRLEAAAGVPLLAREGRGVVVTDAGRALLRHADALAAALQDAEHELADHAHLRAGRVRIASFPSASATIAARAVSDLAERFPGIDLRLEQLEPPEALRALEEGACDIAIVFEYDDGHVSVPVDADRTRLAVDPLQIILPPGHPLTARAEIRLDDLADEQWVTGCISCRRHLLTSTSAAGFTPDIRHSTDDYVVVQALVATRMAVAVLPSLAVRASRNPDVTVHPLADHAPRRVSAITRRSARSVPSVGAALAAIQRAAHALNAP</sequence>
<accession>A0ABU7VBC4</accession>
<organism evidence="6 7">
    <name type="scientific">Microbacterium schleiferi</name>
    <dbReference type="NCBI Taxonomy" id="69362"/>
    <lineage>
        <taxon>Bacteria</taxon>
        <taxon>Bacillati</taxon>
        <taxon>Actinomycetota</taxon>
        <taxon>Actinomycetes</taxon>
        <taxon>Micrococcales</taxon>
        <taxon>Microbacteriaceae</taxon>
        <taxon>Microbacterium</taxon>
    </lineage>
</organism>
<keyword evidence="4" id="KW-0804">Transcription</keyword>
<dbReference type="PROSITE" id="PS50931">
    <property type="entry name" value="HTH_LYSR"/>
    <property type="match status" value="1"/>
</dbReference>
<dbReference type="PANTHER" id="PTHR30346:SF29">
    <property type="entry name" value="LYSR SUBSTRATE-BINDING"/>
    <property type="match status" value="1"/>
</dbReference>
<reference evidence="6 7" key="1">
    <citation type="submission" date="2024-01" db="EMBL/GenBank/DDBJ databases">
        <title>the genome sequence of strain Microbacterium schleiferi NBRC 15075.</title>
        <authorList>
            <person name="Ding Y."/>
            <person name="Zhang G."/>
        </authorList>
    </citation>
    <scope>NUCLEOTIDE SEQUENCE [LARGE SCALE GENOMIC DNA]</scope>
    <source>
        <strain evidence="6 7">NBRC 15075</strain>
    </source>
</reference>
<gene>
    <name evidence="6" type="ORF">V2V91_14500</name>
</gene>
<dbReference type="EMBL" id="JAZHOV010000010">
    <property type="protein sequence ID" value="MEF2256331.1"/>
    <property type="molecule type" value="Genomic_DNA"/>
</dbReference>
<dbReference type="RefSeq" id="WP_331792391.1">
    <property type="nucleotide sequence ID" value="NZ_BAAAUO010000006.1"/>
</dbReference>
<evidence type="ECO:0000256" key="1">
    <source>
        <dbReference type="ARBA" id="ARBA00009437"/>
    </source>
</evidence>
<protein>
    <submittedName>
        <fullName evidence="6">LysR family transcriptional regulator</fullName>
    </submittedName>
</protein>
<proteinExistence type="inferred from homology"/>
<evidence type="ECO:0000259" key="5">
    <source>
        <dbReference type="PROSITE" id="PS50931"/>
    </source>
</evidence>
<evidence type="ECO:0000313" key="7">
    <source>
        <dbReference type="Proteomes" id="UP001351900"/>
    </source>
</evidence>
<evidence type="ECO:0000313" key="6">
    <source>
        <dbReference type="EMBL" id="MEF2256331.1"/>
    </source>
</evidence>
<comment type="similarity">
    <text evidence="1">Belongs to the LysR transcriptional regulatory family.</text>
</comment>
<dbReference type="Gene3D" id="3.40.190.10">
    <property type="entry name" value="Periplasmic binding protein-like II"/>
    <property type="match status" value="2"/>
</dbReference>
<dbReference type="Pfam" id="PF03466">
    <property type="entry name" value="LysR_substrate"/>
    <property type="match status" value="1"/>
</dbReference>
<name>A0ABU7VBC4_9MICO</name>
<evidence type="ECO:0000256" key="2">
    <source>
        <dbReference type="ARBA" id="ARBA00023015"/>
    </source>
</evidence>
<dbReference type="InterPro" id="IPR005119">
    <property type="entry name" value="LysR_subst-bd"/>
</dbReference>
<dbReference type="InterPro" id="IPR036390">
    <property type="entry name" value="WH_DNA-bd_sf"/>
</dbReference>
<dbReference type="InterPro" id="IPR000847">
    <property type="entry name" value="LysR_HTH_N"/>
</dbReference>
<dbReference type="PANTHER" id="PTHR30346">
    <property type="entry name" value="TRANSCRIPTIONAL DUAL REGULATOR HCAR-RELATED"/>
    <property type="match status" value="1"/>
</dbReference>
<keyword evidence="2" id="KW-0805">Transcription regulation</keyword>